<evidence type="ECO:0008006" key="4">
    <source>
        <dbReference type="Google" id="ProtNLM"/>
    </source>
</evidence>
<evidence type="ECO:0000313" key="3">
    <source>
        <dbReference type="Proteomes" id="UP000576550"/>
    </source>
</evidence>
<gene>
    <name evidence="2" type="ORF">GX533_01910</name>
</gene>
<comment type="caution">
    <text evidence="2">The sequence shown here is derived from an EMBL/GenBank/DDBJ whole genome shotgun (WGS) entry which is preliminary data.</text>
</comment>
<dbReference type="Gene3D" id="1.10.530.10">
    <property type="match status" value="1"/>
</dbReference>
<dbReference type="SUPFAM" id="SSF53955">
    <property type="entry name" value="Lysozyme-like"/>
    <property type="match status" value="1"/>
</dbReference>
<feature type="transmembrane region" description="Helical" evidence="1">
    <location>
        <begin position="21"/>
        <end position="43"/>
    </location>
</feature>
<dbReference type="AlphaFoldDB" id="A0A832QC71"/>
<keyword evidence="1" id="KW-1133">Transmembrane helix</keyword>
<keyword evidence="1" id="KW-0472">Membrane</keyword>
<evidence type="ECO:0000313" key="2">
    <source>
        <dbReference type="EMBL" id="HHX99414.1"/>
    </source>
</evidence>
<name>A0A832QC71_9BACT</name>
<evidence type="ECO:0000256" key="1">
    <source>
        <dbReference type="SAM" id="Phobius"/>
    </source>
</evidence>
<dbReference type="InterPro" id="IPR023346">
    <property type="entry name" value="Lysozyme-like_dom_sf"/>
</dbReference>
<dbReference type="EMBL" id="DUTP01000003">
    <property type="protein sequence ID" value="HHX99414.1"/>
    <property type="molecule type" value="Genomic_DNA"/>
</dbReference>
<sequence>MTDEKLEQEKGVKIRGILDSRIFRAICVVLLFLGYYIFLSPFVEKFFIKQISSIMRSRSTPQLNVLSPVYDIYADSKGYDLSVYAQQSTGNIISKTKFFTVDPRVLAMNKFLTHYHSPMAGSARTFVEEADKHGLDWRLLAAISGVESAFGNIVPRGSNNAWGWRGVNGNEAGWSMFESWDEAIRHITWRFSVGYGTTMTPFEIEPIYCPPCGANPEHAWANGVTRFMLQLQYYLDNLERL</sequence>
<dbReference type="Proteomes" id="UP000576550">
    <property type="component" value="Unassembled WGS sequence"/>
</dbReference>
<accession>A0A832QC71</accession>
<protein>
    <recommendedName>
        <fullName evidence="4">Mannosyl-glycoprotein endo-beta-N-acetylglucosamidase-like domain-containing protein</fullName>
    </recommendedName>
</protein>
<proteinExistence type="predicted"/>
<organism evidence="2 3">
    <name type="scientific">Candidatus Dojkabacteria bacterium</name>
    <dbReference type="NCBI Taxonomy" id="2099670"/>
    <lineage>
        <taxon>Bacteria</taxon>
        <taxon>Candidatus Dojkabacteria</taxon>
    </lineage>
</organism>
<reference evidence="2 3" key="1">
    <citation type="journal article" date="2020" name="Biotechnol. Biofuels">
        <title>New insights from the biogas microbiome by comprehensive genome-resolved metagenomics of nearly 1600 species originating from multiple anaerobic digesters.</title>
        <authorList>
            <person name="Campanaro S."/>
            <person name="Treu L."/>
            <person name="Rodriguez-R L.M."/>
            <person name="Kovalovszki A."/>
            <person name="Ziels R.M."/>
            <person name="Maus I."/>
            <person name="Zhu X."/>
            <person name="Kougias P.G."/>
            <person name="Basile A."/>
            <person name="Luo G."/>
            <person name="Schluter A."/>
            <person name="Konstantinidis K.T."/>
            <person name="Angelidaki I."/>
        </authorList>
    </citation>
    <scope>NUCLEOTIDE SEQUENCE [LARGE SCALE GENOMIC DNA]</scope>
    <source>
        <strain evidence="2">AS05jafATM_89</strain>
    </source>
</reference>
<keyword evidence="1" id="KW-0812">Transmembrane</keyword>